<comment type="caution">
    <text evidence="2">The sequence shown here is derived from an EMBL/GenBank/DDBJ whole genome shotgun (WGS) entry which is preliminary data.</text>
</comment>
<protein>
    <submittedName>
        <fullName evidence="2">Uncharacterized protein</fullName>
    </submittedName>
</protein>
<feature type="chain" id="PRO_5012508446" evidence="1">
    <location>
        <begin position="21"/>
        <end position="155"/>
    </location>
</feature>
<organism evidence="2 3">
    <name type="scientific">Catenaria anguillulae PL171</name>
    <dbReference type="NCBI Taxonomy" id="765915"/>
    <lineage>
        <taxon>Eukaryota</taxon>
        <taxon>Fungi</taxon>
        <taxon>Fungi incertae sedis</taxon>
        <taxon>Blastocladiomycota</taxon>
        <taxon>Blastocladiomycetes</taxon>
        <taxon>Blastocladiales</taxon>
        <taxon>Catenariaceae</taxon>
        <taxon>Catenaria</taxon>
    </lineage>
</organism>
<sequence length="155" mass="17203">MKTTSLLALALVALGMTAQASPNAAESVAASGSANIERVDYRCYYNCERQGRKDCLRICNRPGPDIPKAEPAEPTLHKRNYQCYKSCISRCHGDRKCENDCAWDCAGPTRPDPPMKRDTASVQYRGDGCDGFRANCRWGCRGNRDCIDRCNDLVC</sequence>
<proteinExistence type="predicted"/>
<feature type="signal peptide" evidence="1">
    <location>
        <begin position="1"/>
        <end position="20"/>
    </location>
</feature>
<name>A0A1Y2HMH7_9FUNG</name>
<dbReference type="EMBL" id="MCFL01000020">
    <property type="protein sequence ID" value="ORZ35817.1"/>
    <property type="molecule type" value="Genomic_DNA"/>
</dbReference>
<evidence type="ECO:0000313" key="2">
    <source>
        <dbReference type="EMBL" id="ORZ35817.1"/>
    </source>
</evidence>
<keyword evidence="1" id="KW-0732">Signal</keyword>
<accession>A0A1Y2HMH7</accession>
<gene>
    <name evidence="2" type="ORF">BCR44DRAFT_35455</name>
</gene>
<dbReference type="AlphaFoldDB" id="A0A1Y2HMH7"/>
<evidence type="ECO:0000313" key="3">
    <source>
        <dbReference type="Proteomes" id="UP000193411"/>
    </source>
</evidence>
<reference evidence="2 3" key="1">
    <citation type="submission" date="2016-07" db="EMBL/GenBank/DDBJ databases">
        <title>Pervasive Adenine N6-methylation of Active Genes in Fungi.</title>
        <authorList>
            <consortium name="DOE Joint Genome Institute"/>
            <person name="Mondo S.J."/>
            <person name="Dannebaum R.O."/>
            <person name="Kuo R.C."/>
            <person name="Labutti K."/>
            <person name="Haridas S."/>
            <person name="Kuo A."/>
            <person name="Salamov A."/>
            <person name="Ahrendt S.R."/>
            <person name="Lipzen A."/>
            <person name="Sullivan W."/>
            <person name="Andreopoulos W.B."/>
            <person name="Clum A."/>
            <person name="Lindquist E."/>
            <person name="Daum C."/>
            <person name="Ramamoorthy G.K."/>
            <person name="Gryganskyi A."/>
            <person name="Culley D."/>
            <person name="Magnuson J.K."/>
            <person name="James T.Y."/>
            <person name="O'Malley M.A."/>
            <person name="Stajich J.E."/>
            <person name="Spatafora J.W."/>
            <person name="Visel A."/>
            <person name="Grigoriev I.V."/>
        </authorList>
    </citation>
    <scope>NUCLEOTIDE SEQUENCE [LARGE SCALE GENOMIC DNA]</scope>
    <source>
        <strain evidence="2 3">PL171</strain>
    </source>
</reference>
<keyword evidence="3" id="KW-1185">Reference proteome</keyword>
<dbReference type="Proteomes" id="UP000193411">
    <property type="component" value="Unassembled WGS sequence"/>
</dbReference>
<evidence type="ECO:0000256" key="1">
    <source>
        <dbReference type="SAM" id="SignalP"/>
    </source>
</evidence>